<sequence length="136" mass="15393">MVQFIFRFIKKVCRCSAVPVLESRFECWAKVKVVPCKSRQRRTGRLCDGNWGLDCPEMTIKTGLASCVVFFFATISDPGSRSPGRKTSRLVQLSASLDEWLPWRAKLRALKETGIRHDTPWQSPSLSSDVVVRSMA</sequence>
<dbReference type="VEuPathDB" id="FungiDB:A9K55_005366"/>
<gene>
    <name evidence="1" type="ORF">A9K55_005366</name>
</gene>
<reference evidence="1 2" key="1">
    <citation type="journal article" date="2017" name="BMC Genomics">
        <title>Chromosome level assembly and secondary metabolite potential of the parasitic fungus Cordyceps militaris.</title>
        <authorList>
            <person name="Kramer G.J."/>
            <person name="Nodwell J.R."/>
        </authorList>
    </citation>
    <scope>NUCLEOTIDE SEQUENCE [LARGE SCALE GENOMIC DNA]</scope>
    <source>
        <strain evidence="1 2">ATCC 34164</strain>
    </source>
</reference>
<dbReference type="Proteomes" id="UP000323067">
    <property type="component" value="Chromosome v"/>
</dbReference>
<name>A0A2H4SPF9_CORMI</name>
<organism evidence="1 2">
    <name type="scientific">Cordyceps militaris</name>
    <name type="common">Caterpillar fungus</name>
    <name type="synonym">Clavaria militaris</name>
    <dbReference type="NCBI Taxonomy" id="73501"/>
    <lineage>
        <taxon>Eukaryota</taxon>
        <taxon>Fungi</taxon>
        <taxon>Dikarya</taxon>
        <taxon>Ascomycota</taxon>
        <taxon>Pezizomycotina</taxon>
        <taxon>Sordariomycetes</taxon>
        <taxon>Hypocreomycetidae</taxon>
        <taxon>Hypocreales</taxon>
        <taxon>Cordycipitaceae</taxon>
        <taxon>Cordyceps</taxon>
    </lineage>
</organism>
<evidence type="ECO:0000313" key="2">
    <source>
        <dbReference type="Proteomes" id="UP000323067"/>
    </source>
</evidence>
<dbReference type="EMBL" id="CP023325">
    <property type="protein sequence ID" value="ATY64997.1"/>
    <property type="molecule type" value="Genomic_DNA"/>
</dbReference>
<dbReference type="VEuPathDB" id="FungiDB:CCM_09351"/>
<protein>
    <submittedName>
        <fullName evidence="1">Phosphatase regulator</fullName>
    </submittedName>
</protein>
<accession>A0A2H4SPF9</accession>
<evidence type="ECO:0000313" key="1">
    <source>
        <dbReference type="EMBL" id="ATY64997.1"/>
    </source>
</evidence>
<proteinExistence type="predicted"/>
<dbReference type="AlphaFoldDB" id="A0A2H4SPF9"/>